<feature type="compositionally biased region" description="Pro residues" evidence="1">
    <location>
        <begin position="320"/>
        <end position="335"/>
    </location>
</feature>
<feature type="compositionally biased region" description="Polar residues" evidence="1">
    <location>
        <begin position="16"/>
        <end position="42"/>
    </location>
</feature>
<feature type="region of interest" description="Disordered" evidence="1">
    <location>
        <begin position="308"/>
        <end position="335"/>
    </location>
</feature>
<gene>
    <name evidence="2" type="ORF">BOKJ2_LOCUS13303</name>
</gene>
<evidence type="ECO:0000256" key="1">
    <source>
        <dbReference type="SAM" id="MobiDB-lite"/>
    </source>
</evidence>
<dbReference type="OrthoDB" id="5815739at2759"/>
<feature type="compositionally biased region" description="Pro residues" evidence="1">
    <location>
        <begin position="58"/>
        <end position="67"/>
    </location>
</feature>
<reference evidence="2" key="1">
    <citation type="submission" date="2020-09" db="EMBL/GenBank/DDBJ databases">
        <authorList>
            <person name="Kikuchi T."/>
        </authorList>
    </citation>
    <scope>NUCLEOTIDE SEQUENCE</scope>
    <source>
        <strain evidence="2">SH1</strain>
    </source>
</reference>
<name>A0A811LI41_9BILA</name>
<keyword evidence="3" id="KW-1185">Reference proteome</keyword>
<feature type="compositionally biased region" description="Basic residues" evidence="1">
    <location>
        <begin position="44"/>
        <end position="57"/>
    </location>
</feature>
<dbReference type="Proteomes" id="UP000783686">
    <property type="component" value="Unassembled WGS sequence"/>
</dbReference>
<proteinExistence type="predicted"/>
<dbReference type="EMBL" id="CAJFDH010000006">
    <property type="protein sequence ID" value="CAD5229244.1"/>
    <property type="molecule type" value="Genomic_DNA"/>
</dbReference>
<evidence type="ECO:0000313" key="3">
    <source>
        <dbReference type="Proteomes" id="UP000614601"/>
    </source>
</evidence>
<dbReference type="AlphaFoldDB" id="A0A811LI41"/>
<feature type="region of interest" description="Disordered" evidence="1">
    <location>
        <begin position="13"/>
        <end position="74"/>
    </location>
</feature>
<comment type="caution">
    <text evidence="2">The sequence shown here is derived from an EMBL/GenBank/DDBJ whole genome shotgun (WGS) entry which is preliminary data.</text>
</comment>
<sequence length="335" mass="37539">MLWFPKCMCFGKSGKSDSCYSSAEQTTVNGRPSSQTSNNNVASKPRKKLFLGLKRKPPPNTNPPLPQKPQHFNPENIPNIDDPIPTYESVDVADSDVAYSRVHERPRRYEYPTFNRTRASEEAVYASASQIYSGGSEDPYSSIVSDIEGKKADDTSVGYARVQDDLTQPSTSRAVRNVESLYAKINRNSINRKMSENNPRRPEVLSTEIRAPVPSTSASVPQPMEHTASVQTHTVEPLFEPVYQYEGSITSTESRNPSYKYLTVRETLGAIRERIRAREEGLQQNPPSREHYYSTIQNDYETVKDVRAPLSVITDSNSNPRPPTSPVPSHVPPMT</sequence>
<accession>A0A811LI41</accession>
<organism evidence="2 3">
    <name type="scientific">Bursaphelenchus okinawaensis</name>
    <dbReference type="NCBI Taxonomy" id="465554"/>
    <lineage>
        <taxon>Eukaryota</taxon>
        <taxon>Metazoa</taxon>
        <taxon>Ecdysozoa</taxon>
        <taxon>Nematoda</taxon>
        <taxon>Chromadorea</taxon>
        <taxon>Rhabditida</taxon>
        <taxon>Tylenchina</taxon>
        <taxon>Tylenchomorpha</taxon>
        <taxon>Aphelenchoidea</taxon>
        <taxon>Aphelenchoididae</taxon>
        <taxon>Bursaphelenchus</taxon>
    </lineage>
</organism>
<evidence type="ECO:0000313" key="2">
    <source>
        <dbReference type="EMBL" id="CAD5229244.1"/>
    </source>
</evidence>
<dbReference type="Proteomes" id="UP000614601">
    <property type="component" value="Unassembled WGS sequence"/>
</dbReference>
<dbReference type="EMBL" id="CAJFCW020000006">
    <property type="protein sequence ID" value="CAG9126121.1"/>
    <property type="molecule type" value="Genomic_DNA"/>
</dbReference>
<protein>
    <submittedName>
        <fullName evidence="2">Uncharacterized protein</fullName>
    </submittedName>
</protein>